<dbReference type="InterPro" id="IPR029026">
    <property type="entry name" value="tRNA_m1G_MTases_N"/>
</dbReference>
<evidence type="ECO:0000313" key="1">
    <source>
        <dbReference type="EMBL" id="EPY35716.1"/>
    </source>
</evidence>
<comment type="caution">
    <text evidence="1">The sequence shown here is derived from an EMBL/GenBank/DDBJ whole genome shotgun (WGS) entry which is preliminary data.</text>
</comment>
<dbReference type="PANTHER" id="PTHR43191">
    <property type="entry name" value="RRNA METHYLTRANSFERASE 3"/>
    <property type="match status" value="1"/>
</dbReference>
<dbReference type="PANTHER" id="PTHR43191:SF2">
    <property type="entry name" value="RRNA METHYLTRANSFERASE 3, MITOCHONDRIAL"/>
    <property type="match status" value="1"/>
</dbReference>
<evidence type="ECO:0008006" key="3">
    <source>
        <dbReference type="Google" id="ProtNLM"/>
    </source>
</evidence>
<proteinExistence type="predicted"/>
<dbReference type="EMBL" id="ATMH01000958">
    <property type="protein sequence ID" value="EPY35716.1"/>
    <property type="molecule type" value="Genomic_DNA"/>
</dbReference>
<dbReference type="Gene3D" id="3.40.1280.10">
    <property type="match status" value="1"/>
</dbReference>
<dbReference type="InterPro" id="IPR051259">
    <property type="entry name" value="rRNA_Methyltransferase"/>
</dbReference>
<dbReference type="OrthoDB" id="239614at2759"/>
<dbReference type="InterPro" id="IPR029028">
    <property type="entry name" value="Alpha/beta_knot_MTases"/>
</dbReference>
<dbReference type="SUPFAM" id="SSF75217">
    <property type="entry name" value="alpha/beta knot"/>
    <property type="match status" value="1"/>
</dbReference>
<dbReference type="AlphaFoldDB" id="S9W8Z3"/>
<gene>
    <name evidence="1" type="ORF">STCU_00958</name>
</gene>
<keyword evidence="2" id="KW-1185">Reference proteome</keyword>
<accession>S9W8Z3</accession>
<protein>
    <recommendedName>
        <fullName evidence="3">tRNA/rRNA methyltransferase SpoU type domain-containing protein</fullName>
    </recommendedName>
</protein>
<dbReference type="Proteomes" id="UP000015354">
    <property type="component" value="Unassembled WGS sequence"/>
</dbReference>
<organism evidence="1 2">
    <name type="scientific">Strigomonas culicis</name>
    <dbReference type="NCBI Taxonomy" id="28005"/>
    <lineage>
        <taxon>Eukaryota</taxon>
        <taxon>Discoba</taxon>
        <taxon>Euglenozoa</taxon>
        <taxon>Kinetoplastea</taxon>
        <taxon>Metakinetoplastina</taxon>
        <taxon>Trypanosomatida</taxon>
        <taxon>Trypanosomatidae</taxon>
        <taxon>Strigomonadinae</taxon>
        <taxon>Strigomonas</taxon>
    </lineage>
</organism>
<name>S9W8Z3_9TRYP</name>
<sequence length="663" mass="73401">MKCSAHRWKQTLNPPKRVVPLQQNPLARWSRYLTHWADFAALTAAQGATPAARHGLPHCTVGLEGCGSAFNATAAIRTCRFFETGAPPIFLHVKEWDAIEHIQRREAFPQVDVGDATLASAQSPPSQGATDPRIALFGEELFTRQVNLDSPVVALENFTSRSESVFRRRFPSTARLVVGHENHGVREGFLYPSAAPLPTAACVLYVPQYGTISSLNVVTSLGIALFYAYLDLHHPHARTLCDDPPPRLDPTATFDARGGDFARTLREKSAVTPAEVRRALRLYETFFEDVLPAPTGDDTVPNLVNDPTAYKREVGDPNINRSPRVDARPIHPLYYKKDMASIHEAHKAYRDLLLQYSTEQPAGTAQDGRRRRFGLSLLYENDLDQRNFGGLIRNANAFLVDQVCYLGRRKYNSVGSVGSYHYTPPVYLGPCFAGRFSHAHLHQPCEPRGTATADETKKLSTHAVPLSPPELLLPDEERLALWQRRFRDKVEEACGGPLHVWLLDCGHGQLYASDAVLWGTEKEGTAGVEASTGDGEMAEEVLASDVLYARSSAASWAWYADKHSAAQRDRFLLSCCDTEAQLRAAVHEGGKGAVLLLVPQEGKLPHISLLQECSRILRILPEDAQTRDGRLNDMRWCGLSSQVASGIAMQRLSSVLHPRIKEL</sequence>
<evidence type="ECO:0000313" key="2">
    <source>
        <dbReference type="Proteomes" id="UP000015354"/>
    </source>
</evidence>
<dbReference type="GO" id="GO:0003723">
    <property type="term" value="F:RNA binding"/>
    <property type="evidence" value="ECO:0007669"/>
    <property type="project" value="TreeGrafter"/>
</dbReference>
<reference evidence="1 2" key="1">
    <citation type="journal article" date="2013" name="PLoS ONE">
        <title>Predicting the Proteins of Angomonas deanei, Strigomonas culicis and Their Respective Endosymbionts Reveals New Aspects of the Trypanosomatidae Family.</title>
        <authorList>
            <person name="Motta M.C."/>
            <person name="Martins A.C."/>
            <person name="de Souza S.S."/>
            <person name="Catta-Preta C.M."/>
            <person name="Silva R."/>
            <person name="Klein C.C."/>
            <person name="de Almeida L.G."/>
            <person name="de Lima Cunha O."/>
            <person name="Ciapina L.P."/>
            <person name="Brocchi M."/>
            <person name="Colabardini A.C."/>
            <person name="de Araujo Lima B."/>
            <person name="Machado C.R."/>
            <person name="de Almeida Soares C.M."/>
            <person name="Probst C.M."/>
            <person name="de Menezes C.B."/>
            <person name="Thompson C.E."/>
            <person name="Bartholomeu D.C."/>
            <person name="Gradia D.F."/>
            <person name="Pavoni D.P."/>
            <person name="Grisard E.C."/>
            <person name="Fantinatti-Garboggini F."/>
            <person name="Marchini F.K."/>
            <person name="Rodrigues-Luiz G.F."/>
            <person name="Wagner G."/>
            <person name="Goldman G.H."/>
            <person name="Fietto J.L."/>
            <person name="Elias M.C."/>
            <person name="Goldman M.H."/>
            <person name="Sagot M.F."/>
            <person name="Pereira M."/>
            <person name="Stoco P.H."/>
            <person name="de Mendonca-Neto R.P."/>
            <person name="Teixeira S.M."/>
            <person name="Maciel T.E."/>
            <person name="de Oliveira Mendes T.A."/>
            <person name="Urmenyi T.P."/>
            <person name="de Souza W."/>
            <person name="Schenkman S."/>
            <person name="de Vasconcelos A.T."/>
        </authorList>
    </citation>
    <scope>NUCLEOTIDE SEQUENCE [LARGE SCALE GENOMIC DNA]</scope>
</reference>